<gene>
    <name evidence="16" type="ORF">MICPUCDRAFT_45812</name>
</gene>
<keyword evidence="5" id="KW-0547">Nucleotide-binding</keyword>
<feature type="compositionally biased region" description="Acidic residues" evidence="13">
    <location>
        <begin position="20"/>
        <end position="29"/>
    </location>
</feature>
<dbReference type="Pfam" id="PF00271">
    <property type="entry name" value="Helicase_C"/>
    <property type="match status" value="1"/>
</dbReference>
<feature type="domain" description="Helicase ATP-binding" evidence="14">
    <location>
        <begin position="98"/>
        <end position="267"/>
    </location>
</feature>
<feature type="domain" description="Helicase C-terminal" evidence="15">
    <location>
        <begin position="353"/>
        <end position="526"/>
    </location>
</feature>
<dbReference type="InterPro" id="IPR011709">
    <property type="entry name" value="DEAD-box_helicase_OB_fold"/>
</dbReference>
<protein>
    <recommendedName>
        <fullName evidence="2">RNA helicase</fullName>
        <ecNumber evidence="2">3.6.4.13</ecNumber>
    </recommendedName>
</protein>
<dbReference type="SMART" id="SM00490">
    <property type="entry name" value="HELICc"/>
    <property type="match status" value="1"/>
</dbReference>
<evidence type="ECO:0000256" key="2">
    <source>
        <dbReference type="ARBA" id="ARBA00012552"/>
    </source>
</evidence>
<evidence type="ECO:0000256" key="3">
    <source>
        <dbReference type="ARBA" id="ARBA00022490"/>
    </source>
</evidence>
<dbReference type="Pfam" id="PF21010">
    <property type="entry name" value="HA2_C"/>
    <property type="match status" value="1"/>
</dbReference>
<evidence type="ECO:0000259" key="14">
    <source>
        <dbReference type="PROSITE" id="PS51192"/>
    </source>
</evidence>
<dbReference type="GO" id="GO:0005524">
    <property type="term" value="F:ATP binding"/>
    <property type="evidence" value="ECO:0007669"/>
    <property type="project" value="UniProtKB-KW"/>
</dbReference>
<dbReference type="Gene3D" id="1.20.120.1080">
    <property type="match status" value="1"/>
</dbReference>
<reference evidence="16 17" key="1">
    <citation type="journal article" date="2009" name="Science">
        <title>Green evolution and dynamic adaptations revealed by genomes of the marine picoeukaryotes Micromonas.</title>
        <authorList>
            <person name="Worden A.Z."/>
            <person name="Lee J.H."/>
            <person name="Mock T."/>
            <person name="Rouze P."/>
            <person name="Simmons M.P."/>
            <person name="Aerts A.L."/>
            <person name="Allen A.E."/>
            <person name="Cuvelier M.L."/>
            <person name="Derelle E."/>
            <person name="Everett M.V."/>
            <person name="Foulon E."/>
            <person name="Grimwood J."/>
            <person name="Gundlach H."/>
            <person name="Henrissat B."/>
            <person name="Napoli C."/>
            <person name="McDonald S.M."/>
            <person name="Parker M.S."/>
            <person name="Rombauts S."/>
            <person name="Salamov A."/>
            <person name="Von Dassow P."/>
            <person name="Badger J.H."/>
            <person name="Coutinho P.M."/>
            <person name="Demir E."/>
            <person name="Dubchak I."/>
            <person name="Gentemann C."/>
            <person name="Eikrem W."/>
            <person name="Gready J.E."/>
            <person name="John U."/>
            <person name="Lanier W."/>
            <person name="Lindquist E.A."/>
            <person name="Lucas S."/>
            <person name="Mayer K.F."/>
            <person name="Moreau H."/>
            <person name="Not F."/>
            <person name="Otillar R."/>
            <person name="Panaud O."/>
            <person name="Pangilinan J."/>
            <person name="Paulsen I."/>
            <person name="Piegu B."/>
            <person name="Poliakov A."/>
            <person name="Robbens S."/>
            <person name="Schmutz J."/>
            <person name="Toulza E."/>
            <person name="Wyss T."/>
            <person name="Zelensky A."/>
            <person name="Zhou K."/>
            <person name="Armbrust E.V."/>
            <person name="Bhattacharya D."/>
            <person name="Goodenough U.W."/>
            <person name="Van de Peer Y."/>
            <person name="Grigoriev I.V."/>
        </authorList>
    </citation>
    <scope>NUCLEOTIDE SEQUENCE [LARGE SCALE GENOMIC DNA]</scope>
    <source>
        <strain evidence="16 17">CCMP1545</strain>
    </source>
</reference>
<dbReference type="SMART" id="SM00847">
    <property type="entry name" value="HA2"/>
    <property type="match status" value="1"/>
</dbReference>
<keyword evidence="17" id="KW-1185">Reference proteome</keyword>
<keyword evidence="4" id="KW-0396">Initiation factor</keyword>
<dbReference type="InterPro" id="IPR007502">
    <property type="entry name" value="Helicase-assoc_dom"/>
</dbReference>
<evidence type="ECO:0000256" key="11">
    <source>
        <dbReference type="ARBA" id="ARBA00047984"/>
    </source>
</evidence>
<feature type="compositionally biased region" description="Basic and acidic residues" evidence="13">
    <location>
        <begin position="929"/>
        <end position="942"/>
    </location>
</feature>
<dbReference type="InterPro" id="IPR048333">
    <property type="entry name" value="HA2_WH"/>
</dbReference>
<dbReference type="GO" id="GO:0003743">
    <property type="term" value="F:translation initiation factor activity"/>
    <property type="evidence" value="ECO:0007669"/>
    <property type="project" value="UniProtKB-KW"/>
</dbReference>
<dbReference type="PANTHER" id="PTHR18934">
    <property type="entry name" value="ATP-DEPENDENT RNA HELICASE"/>
    <property type="match status" value="1"/>
</dbReference>
<evidence type="ECO:0000313" key="16">
    <source>
        <dbReference type="EMBL" id="EEH54131.1"/>
    </source>
</evidence>
<evidence type="ECO:0000256" key="7">
    <source>
        <dbReference type="ARBA" id="ARBA00022806"/>
    </source>
</evidence>
<evidence type="ECO:0000256" key="5">
    <source>
        <dbReference type="ARBA" id="ARBA00022741"/>
    </source>
</evidence>
<dbReference type="InterPro" id="IPR059023">
    <property type="entry name" value="RNA_hel_CTD"/>
</dbReference>
<dbReference type="InterPro" id="IPR001650">
    <property type="entry name" value="Helicase_C-like"/>
</dbReference>
<dbReference type="eggNOG" id="KOG0920">
    <property type="taxonomic scope" value="Eukaryota"/>
</dbReference>
<dbReference type="GO" id="GO:0003723">
    <property type="term" value="F:RNA binding"/>
    <property type="evidence" value="ECO:0007669"/>
    <property type="project" value="TreeGrafter"/>
</dbReference>
<accession>C1N134</accession>
<dbReference type="Pfam" id="PF00270">
    <property type="entry name" value="DEAD"/>
    <property type="match status" value="1"/>
</dbReference>
<evidence type="ECO:0000256" key="9">
    <source>
        <dbReference type="ARBA" id="ARBA00022917"/>
    </source>
</evidence>
<dbReference type="GO" id="GO:0003724">
    <property type="term" value="F:RNA helicase activity"/>
    <property type="evidence" value="ECO:0007669"/>
    <property type="project" value="UniProtKB-EC"/>
</dbReference>
<keyword evidence="7" id="KW-0347">Helicase</keyword>
<keyword evidence="10" id="KW-0175">Coiled coil</keyword>
<dbReference type="GO" id="GO:0016787">
    <property type="term" value="F:hydrolase activity"/>
    <property type="evidence" value="ECO:0007669"/>
    <property type="project" value="UniProtKB-KW"/>
</dbReference>
<organism evidence="17">
    <name type="scientific">Micromonas pusilla (strain CCMP1545)</name>
    <name type="common">Picoplanktonic green alga</name>
    <dbReference type="NCBI Taxonomy" id="564608"/>
    <lineage>
        <taxon>Eukaryota</taxon>
        <taxon>Viridiplantae</taxon>
        <taxon>Chlorophyta</taxon>
        <taxon>Mamiellophyceae</taxon>
        <taxon>Mamiellales</taxon>
        <taxon>Mamiellaceae</taxon>
        <taxon>Micromonas</taxon>
    </lineage>
</organism>
<dbReference type="RefSeq" id="XP_003061501.1">
    <property type="nucleotide sequence ID" value="XM_003061455.1"/>
</dbReference>
<dbReference type="KEGG" id="mpp:MICPUCDRAFT_45812"/>
<dbReference type="Pfam" id="PF26026">
    <property type="entry name" value="RNA_hel_CTD"/>
    <property type="match status" value="1"/>
</dbReference>
<evidence type="ECO:0000256" key="13">
    <source>
        <dbReference type="SAM" id="MobiDB-lite"/>
    </source>
</evidence>
<name>C1N134_MICPC</name>
<evidence type="ECO:0000256" key="6">
    <source>
        <dbReference type="ARBA" id="ARBA00022801"/>
    </source>
</evidence>
<dbReference type="CDD" id="cd18791">
    <property type="entry name" value="SF2_C_RHA"/>
    <property type="match status" value="1"/>
</dbReference>
<sequence>MGWGDEEGVGESGAAGDADGAGDDALEPDEVAAAAAASLAGVSAVRAAADAAAAAEAAAADSERLLAAEKRKRADPKWIAMQAKRRELPAHAMRAEVLACIASGPASVVSGATGCGKSTQVPQFLLEDAIRAGRGGECSVIITQPRRLSAIAVAERVASERCERIGDVVGYSIRLESKQSARTRLLFCTTGILLRRLQSDPDLVGVTHVVVDEVHERDLLSDFLLVILRALAKRRKDPPFRVVAMSATVNAELFQTYFERVLDDGPCSAVEIPGRTFPVAEYRLEDAIEATGYVCEPDGEYALAARAAIGDSLEKSSMLEDVTEETRAMYPGYSESTMRCLQTIDEDVINMELIESLIAHIADEYEDGAILVFLPGMAEIRGLHERLVSNLDDVETRFTLIPLHSTLSSEEQRLTFSVPPPGVRKIVMATNIAETSITIDDVVFVIDAGRVRETRYDPASRMSSLVTAWCSKASSRQRRGRAGRVREGYCFHLYSSRKERELAAFTTPEILRTPLDALCLQIKVLKLGDVREFLSQAIEPPPEESIASALASLAELDAVDASDELTPLGRHLAELPVDARLGKMILYGAMFSCLDPVLTIAASVGFRSPFLAPIDKRDEADEAKRKLAGAGASSDHLTLVRAYAGWIRARARGRGFERDFLSKTFLSAQTLKQISEMRQQYVQLLDQIGFLRSGTGIGDGASLDAAAAPFVPGGGHRPPPPPPPRGGRAPNDRDRHRGGRSTRAAAAALELASANATNEPLVRAVICAGLYPNVALAEPKTAETSRPGRGGRGGAQTKISVRTKGDGEVSLHPTSICFGASAFEHRFLLYHEKVRTTKVYIRDATMVGAYPLLLFGGKVKVDHERSSASVDGWIRFRAAPRVAVLFKALRAELDGLLMRKIASPELNIAAKSGDLVRQIVELLENEDDATRAAKKEARDAEAATRAAAEATNDD</sequence>
<dbReference type="EMBL" id="GG663744">
    <property type="protein sequence ID" value="EEH54131.1"/>
    <property type="molecule type" value="Genomic_DNA"/>
</dbReference>
<proteinExistence type="inferred from homology"/>
<dbReference type="PANTHER" id="PTHR18934:SF99">
    <property type="entry name" value="ATP-DEPENDENT RNA HELICASE DHX37-RELATED"/>
    <property type="match status" value="1"/>
</dbReference>
<dbReference type="Pfam" id="PF07717">
    <property type="entry name" value="OB_NTP_bind"/>
    <property type="match status" value="1"/>
</dbReference>
<feature type="compositionally biased region" description="Low complexity" evidence="13">
    <location>
        <begin position="943"/>
        <end position="954"/>
    </location>
</feature>
<dbReference type="SMART" id="SM00487">
    <property type="entry name" value="DEXDc"/>
    <property type="match status" value="1"/>
</dbReference>
<dbReference type="PROSITE" id="PS51194">
    <property type="entry name" value="HELICASE_CTER"/>
    <property type="match status" value="1"/>
</dbReference>
<dbReference type="CDD" id="cd17917">
    <property type="entry name" value="DEXHc_RHA-like"/>
    <property type="match status" value="1"/>
</dbReference>
<comment type="catalytic activity">
    <reaction evidence="11">
        <text>ATP + H2O = ADP + phosphate + H(+)</text>
        <dbReference type="Rhea" id="RHEA:13065"/>
        <dbReference type="ChEBI" id="CHEBI:15377"/>
        <dbReference type="ChEBI" id="CHEBI:15378"/>
        <dbReference type="ChEBI" id="CHEBI:30616"/>
        <dbReference type="ChEBI" id="CHEBI:43474"/>
        <dbReference type="ChEBI" id="CHEBI:456216"/>
        <dbReference type="EC" id="3.6.4.13"/>
    </reaction>
</comment>
<keyword evidence="3" id="KW-0963">Cytoplasm</keyword>
<dbReference type="Gene3D" id="3.40.50.300">
    <property type="entry name" value="P-loop containing nucleotide triphosphate hydrolases"/>
    <property type="match status" value="2"/>
</dbReference>
<dbReference type="FunFam" id="1.20.120.1080:FF:000002">
    <property type="entry name" value="Putative ATP-dependent RNA helicase DHX36"/>
    <property type="match status" value="1"/>
</dbReference>
<evidence type="ECO:0000256" key="4">
    <source>
        <dbReference type="ARBA" id="ARBA00022540"/>
    </source>
</evidence>
<dbReference type="FunFam" id="3.40.50.300:FF:000325">
    <property type="entry name" value="ATP-dependent RNA helicase DHX29"/>
    <property type="match status" value="1"/>
</dbReference>
<evidence type="ECO:0000313" key="17">
    <source>
        <dbReference type="Proteomes" id="UP000001876"/>
    </source>
</evidence>
<dbReference type="AlphaFoldDB" id="C1N134"/>
<evidence type="ECO:0000256" key="12">
    <source>
        <dbReference type="ARBA" id="ARBA00060772"/>
    </source>
</evidence>
<dbReference type="InterPro" id="IPR027417">
    <property type="entry name" value="P-loop_NTPase"/>
</dbReference>
<dbReference type="OMA" id="SCWTPDC"/>
<keyword evidence="8" id="KW-0067">ATP-binding</keyword>
<feature type="region of interest" description="Disordered" evidence="13">
    <location>
        <begin position="929"/>
        <end position="954"/>
    </location>
</feature>
<comment type="similarity">
    <text evidence="12">Belongs to the DExH box helicase family.</text>
</comment>
<comment type="similarity">
    <text evidence="1">Belongs to the DEAD box helicase family. DEAH subfamily.</text>
</comment>
<dbReference type="PROSITE" id="PS51192">
    <property type="entry name" value="HELICASE_ATP_BIND_1"/>
    <property type="match status" value="1"/>
</dbReference>
<feature type="region of interest" description="Disordered" evidence="13">
    <location>
        <begin position="702"/>
        <end position="744"/>
    </location>
</feature>
<dbReference type="EC" id="3.6.4.13" evidence="2"/>
<evidence type="ECO:0000256" key="1">
    <source>
        <dbReference type="ARBA" id="ARBA00008792"/>
    </source>
</evidence>
<dbReference type="InterPro" id="IPR011545">
    <property type="entry name" value="DEAD/DEAH_box_helicase_dom"/>
</dbReference>
<keyword evidence="6" id="KW-0378">Hydrolase</keyword>
<dbReference type="SUPFAM" id="SSF52540">
    <property type="entry name" value="P-loop containing nucleoside triphosphate hydrolases"/>
    <property type="match status" value="1"/>
</dbReference>
<feature type="region of interest" description="Disordered" evidence="13">
    <location>
        <begin position="1"/>
        <end position="29"/>
    </location>
</feature>
<dbReference type="InterPro" id="IPR014001">
    <property type="entry name" value="Helicase_ATP-bd"/>
</dbReference>
<dbReference type="FunFam" id="3.40.50.300:FF:000500">
    <property type="entry name" value="ATP-dependent RNA helicase DHX29"/>
    <property type="match status" value="1"/>
</dbReference>
<dbReference type="Pfam" id="PF04408">
    <property type="entry name" value="WHD_HA2"/>
    <property type="match status" value="1"/>
</dbReference>
<keyword evidence="9" id="KW-0648">Protein biosynthesis</keyword>
<evidence type="ECO:0000256" key="8">
    <source>
        <dbReference type="ARBA" id="ARBA00022840"/>
    </source>
</evidence>
<evidence type="ECO:0000259" key="15">
    <source>
        <dbReference type="PROSITE" id="PS51194"/>
    </source>
</evidence>
<dbReference type="STRING" id="564608.C1N134"/>
<dbReference type="GeneID" id="9687179"/>
<dbReference type="OrthoDB" id="5600252at2759"/>
<dbReference type="Proteomes" id="UP000001876">
    <property type="component" value="Unassembled WGS sequence"/>
</dbReference>
<evidence type="ECO:0000256" key="10">
    <source>
        <dbReference type="ARBA" id="ARBA00023054"/>
    </source>
</evidence>